<dbReference type="PANTHER" id="PTHR47380:SF4">
    <property type="entry name" value="OS02G0533000 PROTEIN"/>
    <property type="match status" value="1"/>
</dbReference>
<accession>A0ABR9VWK9</accession>
<organism evidence="2 3">
    <name type="scientific">Synechocystis salina LEGE 00031</name>
    <dbReference type="NCBI Taxonomy" id="1828736"/>
    <lineage>
        <taxon>Bacteria</taxon>
        <taxon>Bacillati</taxon>
        <taxon>Cyanobacteriota</taxon>
        <taxon>Cyanophyceae</taxon>
        <taxon>Synechococcales</taxon>
        <taxon>Merismopediaceae</taxon>
        <taxon>Synechocystis</taxon>
    </lineage>
</organism>
<dbReference type="RefSeq" id="WP_194021306.1">
    <property type="nucleotide sequence ID" value="NZ_JADEVV010000086.1"/>
</dbReference>
<name>A0ABR9VWK9_9SYNC</name>
<feature type="transmembrane region" description="Helical" evidence="1">
    <location>
        <begin position="349"/>
        <end position="371"/>
    </location>
</feature>
<keyword evidence="1" id="KW-0472">Membrane</keyword>
<gene>
    <name evidence="2" type="ORF">IQ217_18260</name>
</gene>
<feature type="transmembrane region" description="Helical" evidence="1">
    <location>
        <begin position="150"/>
        <end position="170"/>
    </location>
</feature>
<feature type="transmembrane region" description="Helical" evidence="1">
    <location>
        <begin position="99"/>
        <end position="130"/>
    </location>
</feature>
<dbReference type="Proteomes" id="UP000658720">
    <property type="component" value="Unassembled WGS sequence"/>
</dbReference>
<dbReference type="PANTHER" id="PTHR47380">
    <property type="entry name" value="OS02G0533000 PROTEIN"/>
    <property type="match status" value="1"/>
</dbReference>
<dbReference type="InterPro" id="IPR044200">
    <property type="entry name" value="At5g03900-like"/>
</dbReference>
<sequence length="442" mass="49367">MIVTSEGSGMSVAFNPQIMTAVEQLDYVVTVGDVASQAGLEINQTQQGLLTLASEVEGHLQVAESGEIVFAFPKQFRNILRNKYWRLRFQSWLQSIWQVLFYLIRISFGIILILSILLMLVAIIAIVIAVNSKSDNDNDGGFNFSGGSNRSGGGGGGIFFWPGDIFWLLSPDGGRQKRDKKKSDKNKNELNFLEAIFSFLFGDGDPNEDLEERRWQTLGSLIRNNGGAIAAEQAAPYLDNVTKFNRENEDYMIPVLARFNGYPQVSSNGELIYTFPDLQVSAQERQSTTLASYLREKPWKFSQASAGQKIAAIALGGVNLVLALSLGVMLKTYGAELDLGELVYFVQSIYGLLVAYAVGFLAIPLVRYFWLQQRNQKLEHRNGDRQQRAKLLQPPSPPLKAKLEFAQDWATSTVITQADITYRTDQDSLEQEFKRFTPTQGD</sequence>
<feature type="transmembrane region" description="Helical" evidence="1">
    <location>
        <begin position="310"/>
        <end position="329"/>
    </location>
</feature>
<evidence type="ECO:0000313" key="3">
    <source>
        <dbReference type="Proteomes" id="UP000658720"/>
    </source>
</evidence>
<keyword evidence="1" id="KW-1133">Transmembrane helix</keyword>
<protein>
    <submittedName>
        <fullName evidence="2">Uncharacterized protein</fullName>
    </submittedName>
</protein>
<proteinExistence type="predicted"/>
<comment type="caution">
    <text evidence="2">The sequence shown here is derived from an EMBL/GenBank/DDBJ whole genome shotgun (WGS) entry which is preliminary data.</text>
</comment>
<evidence type="ECO:0000313" key="2">
    <source>
        <dbReference type="EMBL" id="MBE9255737.1"/>
    </source>
</evidence>
<dbReference type="EMBL" id="JADEVV010000086">
    <property type="protein sequence ID" value="MBE9255737.1"/>
    <property type="molecule type" value="Genomic_DNA"/>
</dbReference>
<keyword evidence="3" id="KW-1185">Reference proteome</keyword>
<keyword evidence="1" id="KW-0812">Transmembrane</keyword>
<reference evidence="2 3" key="1">
    <citation type="submission" date="2020-10" db="EMBL/GenBank/DDBJ databases">
        <authorList>
            <person name="Castelo-Branco R."/>
            <person name="Eusebio N."/>
            <person name="Adriana R."/>
            <person name="Vieira A."/>
            <person name="Brugerolle De Fraissinette N."/>
            <person name="Rezende De Castro R."/>
            <person name="Schneider M.P."/>
            <person name="Vasconcelos V."/>
            <person name="Leao P.N."/>
        </authorList>
    </citation>
    <scope>NUCLEOTIDE SEQUENCE [LARGE SCALE GENOMIC DNA]</scope>
    <source>
        <strain evidence="2 3">LEGE 00031</strain>
    </source>
</reference>
<evidence type="ECO:0000256" key="1">
    <source>
        <dbReference type="SAM" id="Phobius"/>
    </source>
</evidence>